<organism evidence="3">
    <name type="scientific">Grosmannia clavigera (strain kw1407 / UAMH 11150)</name>
    <name type="common">Blue stain fungus</name>
    <name type="synonym">Graphiocladiella clavigera</name>
    <dbReference type="NCBI Taxonomy" id="655863"/>
    <lineage>
        <taxon>Eukaryota</taxon>
        <taxon>Fungi</taxon>
        <taxon>Dikarya</taxon>
        <taxon>Ascomycota</taxon>
        <taxon>Pezizomycotina</taxon>
        <taxon>Sordariomycetes</taxon>
        <taxon>Sordariomycetidae</taxon>
        <taxon>Ophiostomatales</taxon>
        <taxon>Ophiostomataceae</taxon>
        <taxon>Leptographium</taxon>
    </lineage>
</organism>
<evidence type="ECO:0000313" key="2">
    <source>
        <dbReference type="EMBL" id="EFW99903.1"/>
    </source>
</evidence>
<dbReference type="EMBL" id="GL629807">
    <property type="protein sequence ID" value="EFW99903.1"/>
    <property type="molecule type" value="Genomic_DNA"/>
</dbReference>
<dbReference type="Proteomes" id="UP000007796">
    <property type="component" value="Unassembled WGS sequence"/>
</dbReference>
<dbReference type="eggNOG" id="ENOG502SE9H">
    <property type="taxonomic scope" value="Eukaryota"/>
</dbReference>
<dbReference type="InParanoid" id="F0XQN3"/>
<gene>
    <name evidence="2" type="ORF">CMQ_221</name>
</gene>
<keyword evidence="3" id="KW-1185">Reference proteome</keyword>
<evidence type="ECO:0000313" key="3">
    <source>
        <dbReference type="Proteomes" id="UP000007796"/>
    </source>
</evidence>
<dbReference type="STRING" id="655863.F0XQN3"/>
<proteinExistence type="predicted"/>
<dbReference type="GeneID" id="25975174"/>
<feature type="region of interest" description="Disordered" evidence="1">
    <location>
        <begin position="500"/>
        <end position="524"/>
    </location>
</feature>
<protein>
    <submittedName>
        <fullName evidence="2">Uncharacterized protein</fullName>
    </submittedName>
</protein>
<accession>F0XQN3</accession>
<evidence type="ECO:0000256" key="1">
    <source>
        <dbReference type="SAM" id="MobiDB-lite"/>
    </source>
</evidence>
<sequence length="901" mass="101638">MAQAQAKSLFDLLEDAGTWDRSKYGKTITFCDTETQNHVRDMLGFYAREKGPNDLDKAREALAETRQHRRTSVTSLSTFNLMGLRSAAPAGIENMVEMEKISRDYWTRGTTDPIVDYLGMMNLLSATSKVLSDSPFASIHTEMMVPMGGSNENTVHNLLCGDLISVAALFRLAPVEFSTNSATNPREENLISGNPFPNQAARQEANAKSSFSAWKITWKRPPKHGFGIPSAPITFSDDDLASMLFSIYLNMFREESLKITLDRIILNRMAQPRYSRATFAAFLSVVRETTLVDWEATMARFLFLLAKDCTLMLAGNFSQEAIIHLHAFNVYIFPELKNSPDHRNQEVLSRNIPLQSWNAPPTAVYITMEIPRSCLEYFTQANRRDIPHVLQCAVQSPSRHWRHDFCALQVGFGKLTAFDERTDDTYELHVAHDRLGWDGNSPLIVSFMVPTWVLLQEHLDTCVMFYIRTTVATLDSAKHLGPDLNLFSTKLGDKRIHISRNPPNQSGPAIIHHDHHSGREKSTMGRENYLVSKSVFAKTNGKSKIESVTTRLEFSSNIRVSSLSTNGSDSIQSLSPWNMMLTLSTGEQVPLDLPVPVDQSSVQVLIPKDHNFVQVQGSVSTETSWTRSPSPVVLYNGTPVSWNTSHLNMDILPSIQTEKKLIWLQPHLESMFTGREKNLLAHKEEAAEGERGRIDLKQSLLILFSKFTEYRMSGKPLLFLLTAEEQGDVKFLVFPSKLRMDLSGRSVLLDIAVLPFYEAPNDKSSNVCFSNVDLLNETKDDMYEIRLSPNELLLWRMMLPSWIERCRTWKHRPTCEYRSAGRVPIQLLPDSESVCSCGRGHFPKNYFQGRPQWNSAAQFASRAAISPLFPSRLVGNAYHGSSSASASVLTRIVRKIKTIVR</sequence>
<name>F0XQN3_GROCL</name>
<dbReference type="HOGENOM" id="CLU_007974_1_0_1"/>
<dbReference type="OrthoDB" id="432970at2759"/>
<dbReference type="AlphaFoldDB" id="F0XQN3"/>
<reference evidence="2 3" key="1">
    <citation type="journal article" date="2011" name="Proc. Natl. Acad. Sci. U.S.A.">
        <title>Genome and transcriptome analyses of the mountain pine beetle-fungal symbiont Grosmannia clavigera, a lodgepole pine pathogen.</title>
        <authorList>
            <person name="DiGuistini S."/>
            <person name="Wang Y."/>
            <person name="Liao N.Y."/>
            <person name="Taylor G."/>
            <person name="Tanguay P."/>
            <person name="Feau N."/>
            <person name="Henrissat B."/>
            <person name="Chan S.K."/>
            <person name="Hesse-Orce U."/>
            <person name="Alamouti S.M."/>
            <person name="Tsui C.K.M."/>
            <person name="Docking R.T."/>
            <person name="Levasseur A."/>
            <person name="Haridas S."/>
            <person name="Robertson G."/>
            <person name="Birol I."/>
            <person name="Holt R.A."/>
            <person name="Marra M.A."/>
            <person name="Hamelin R.C."/>
            <person name="Hirst M."/>
            <person name="Jones S.J.M."/>
            <person name="Bohlmann J."/>
            <person name="Breuil C."/>
        </authorList>
    </citation>
    <scope>NUCLEOTIDE SEQUENCE [LARGE SCALE GENOMIC DNA]</scope>
    <source>
        <strain evidence="3">kw1407 / UAMH 11150</strain>
    </source>
</reference>
<dbReference type="RefSeq" id="XP_014169318.1">
    <property type="nucleotide sequence ID" value="XM_014313843.1"/>
</dbReference>